<feature type="signal peptide" evidence="3">
    <location>
        <begin position="1"/>
        <end position="19"/>
    </location>
</feature>
<organism evidence="5 6">
    <name type="scientific">Collimonas fungivorans (strain Ter331)</name>
    <dbReference type="NCBI Taxonomy" id="1005048"/>
    <lineage>
        <taxon>Bacteria</taxon>
        <taxon>Pseudomonadati</taxon>
        <taxon>Pseudomonadota</taxon>
        <taxon>Betaproteobacteria</taxon>
        <taxon>Burkholderiales</taxon>
        <taxon>Oxalobacteraceae</taxon>
        <taxon>Collimonas</taxon>
    </lineage>
</organism>
<dbReference type="HOGENOM" id="CLU_029425_4_0_4"/>
<proteinExistence type="predicted"/>
<reference evidence="5 6" key="3">
    <citation type="journal article" date="2008" name="FEMS Microbiol. Ecol.">
        <title>Identification and characterization of genes underlying chitinolysis in Collimonas fungivorans Ter331.</title>
        <authorList>
            <person name="Fritsche K."/>
            <person name="de Boer W."/>
            <person name="Gerards S."/>
            <person name="van den Berg M."/>
            <person name="van Veen J.A."/>
            <person name="Leveau J.H."/>
        </authorList>
    </citation>
    <scope>NUCLEOTIDE SEQUENCE [LARGE SCALE GENOMIC DNA]</scope>
    <source>
        <strain evidence="5 6">Ter331</strain>
    </source>
</reference>
<dbReference type="Gene3D" id="6.10.250.3150">
    <property type="match status" value="1"/>
</dbReference>
<dbReference type="PANTHER" id="PTHR21666">
    <property type="entry name" value="PEPTIDASE-RELATED"/>
    <property type="match status" value="1"/>
</dbReference>
<keyword evidence="3" id="KW-0732">Signal</keyword>
<dbReference type="EMBL" id="CP002745">
    <property type="protein sequence ID" value="AEK63887.1"/>
    <property type="molecule type" value="Genomic_DNA"/>
</dbReference>
<dbReference type="Gene3D" id="2.70.70.10">
    <property type="entry name" value="Glucose Permease (Domain IIA)"/>
    <property type="match status" value="1"/>
</dbReference>
<feature type="compositionally biased region" description="Pro residues" evidence="2">
    <location>
        <begin position="323"/>
        <end position="335"/>
    </location>
</feature>
<reference evidence="5 6" key="5">
    <citation type="journal article" date="2011" name="ISME J.">
        <title>Dual transcriptional profiling of a bacterial/fungal confrontation: Collimonas fungivorans versus Aspergillus niger.</title>
        <authorList>
            <person name="Mela F."/>
            <person name="Fritsche K."/>
            <person name="de Boer W."/>
            <person name="van Veen J.A."/>
            <person name="de Graaff L.H."/>
            <person name="van den Berg M."/>
            <person name="Leveau J.H."/>
        </authorList>
    </citation>
    <scope>NUCLEOTIDE SEQUENCE [LARGE SCALE GENOMIC DNA]</scope>
    <source>
        <strain evidence="5 6">Ter331</strain>
    </source>
</reference>
<evidence type="ECO:0000256" key="2">
    <source>
        <dbReference type="SAM" id="MobiDB-lite"/>
    </source>
</evidence>
<dbReference type="AlphaFoldDB" id="G0AE38"/>
<dbReference type="Pfam" id="PF01551">
    <property type="entry name" value="Peptidase_M23"/>
    <property type="match status" value="1"/>
</dbReference>
<evidence type="ECO:0000313" key="6">
    <source>
        <dbReference type="Proteomes" id="UP000008392"/>
    </source>
</evidence>
<evidence type="ECO:0000256" key="1">
    <source>
        <dbReference type="SAM" id="Coils"/>
    </source>
</evidence>
<feature type="compositionally biased region" description="Pro residues" evidence="2">
    <location>
        <begin position="304"/>
        <end position="313"/>
    </location>
</feature>
<gene>
    <name evidence="5" type="ordered locus">CFU_4065</name>
</gene>
<feature type="coiled-coil region" evidence="1">
    <location>
        <begin position="153"/>
        <end position="204"/>
    </location>
</feature>
<feature type="coiled-coil region" evidence="1">
    <location>
        <begin position="23"/>
        <end position="120"/>
    </location>
</feature>
<keyword evidence="6" id="KW-1185">Reference proteome</keyword>
<dbReference type="STRING" id="1005048.CFU_4065"/>
<evidence type="ECO:0000313" key="5">
    <source>
        <dbReference type="EMBL" id="AEK63887.1"/>
    </source>
</evidence>
<dbReference type="SUPFAM" id="SSF51261">
    <property type="entry name" value="Duplicated hybrid motif"/>
    <property type="match status" value="1"/>
</dbReference>
<feature type="region of interest" description="Disordered" evidence="2">
    <location>
        <begin position="269"/>
        <end position="338"/>
    </location>
</feature>
<dbReference type="FunFam" id="2.70.70.10:FF:000003">
    <property type="entry name" value="Murein hydrolase activator EnvC"/>
    <property type="match status" value="1"/>
</dbReference>
<dbReference type="KEGG" id="cfu:CFU_4065"/>
<name>G0AE38_COLFT</name>
<reference evidence="5 6" key="1">
    <citation type="journal article" date="2004" name="Environ. Microbiol.">
        <title>Phylogeny-function analysis of (meta)genomic libraries: screening for expression of ribosomal RNA genes by large-insert library fluorescent in situ hybridization (LIL-FISH).</title>
        <authorList>
            <person name="Leveau J.H."/>
            <person name="Gerards S."/>
            <person name="de Boer W."/>
            <person name="van Veen J.A."/>
        </authorList>
    </citation>
    <scope>NUCLEOTIDE SEQUENCE [LARGE SCALE GENOMIC DNA]</scope>
    <source>
        <strain evidence="5 6">Ter331</strain>
    </source>
</reference>
<protein>
    <submittedName>
        <fullName evidence="5">Peptidase M23B</fullName>
    </submittedName>
</protein>
<accession>G0AE38</accession>
<evidence type="ECO:0000259" key="4">
    <source>
        <dbReference type="Pfam" id="PF01551"/>
    </source>
</evidence>
<keyword evidence="1" id="KW-0175">Coiled coil</keyword>
<dbReference type="InterPro" id="IPR011055">
    <property type="entry name" value="Dup_hybrid_motif"/>
</dbReference>
<reference evidence="5 6" key="4">
    <citation type="journal article" date="2010" name="Environ. Microbiol.">
        <title>The bacterial genus Collimonas: mycophagy, weathering and other adaptive solutions to life in oligotrophic soil environments.</title>
        <authorList>
            <person name="Leveau J.H."/>
            <person name="Uroz S."/>
            <person name="de Boer W."/>
        </authorList>
    </citation>
    <scope>NUCLEOTIDE SEQUENCE [LARGE SCALE GENOMIC DNA]</scope>
    <source>
        <strain evidence="5 6">Ter331</strain>
    </source>
</reference>
<dbReference type="InterPro" id="IPR050570">
    <property type="entry name" value="Cell_wall_metabolism_enzyme"/>
</dbReference>
<reference evidence="6" key="6">
    <citation type="submission" date="2011-05" db="EMBL/GenBank/DDBJ databases">
        <title>Complete sequence of Collimonas fungivorans Ter331.</title>
        <authorList>
            <person name="Leveau J.H."/>
        </authorList>
    </citation>
    <scope>NUCLEOTIDE SEQUENCE [LARGE SCALE GENOMIC DNA]</scope>
    <source>
        <strain evidence="6">Ter331</strain>
    </source>
</reference>
<reference evidence="5 6" key="2">
    <citation type="journal article" date="2006" name="J. Microbiol. Methods">
        <title>Genomic flank-sequencing of plasposon insertion sites for rapid identification of functional genes.</title>
        <authorList>
            <person name="Leveau J.H."/>
            <person name="Gerards S."/>
            <person name="Fritsche K."/>
            <person name="Zondag G."/>
            <person name="van Veen J.A."/>
        </authorList>
    </citation>
    <scope>NUCLEOTIDE SEQUENCE [LARGE SCALE GENOMIC DNA]</scope>
    <source>
        <strain evidence="5 6">Ter331</strain>
    </source>
</reference>
<dbReference type="RefSeq" id="WP_014008039.1">
    <property type="nucleotide sequence ID" value="NC_015856.1"/>
</dbReference>
<dbReference type="GO" id="GO:0004222">
    <property type="term" value="F:metalloendopeptidase activity"/>
    <property type="evidence" value="ECO:0007669"/>
    <property type="project" value="TreeGrafter"/>
</dbReference>
<dbReference type="eggNOG" id="COG4942">
    <property type="taxonomic scope" value="Bacteria"/>
</dbReference>
<evidence type="ECO:0000256" key="3">
    <source>
        <dbReference type="SAM" id="SignalP"/>
    </source>
</evidence>
<feature type="chain" id="PRO_5003397145" evidence="3">
    <location>
        <begin position="20"/>
        <end position="483"/>
    </location>
</feature>
<dbReference type="Proteomes" id="UP000008392">
    <property type="component" value="Chromosome"/>
</dbReference>
<sequence>MALLLAAALAATLPLGAGAAVKITERSKQKQAAEAQRADLRQKLDNLKRDISQTETEKDNASDALADSEAAVSKATRSLRDLSAEQKQTEAKLAKLAKQHDELSKTVVRQQNQLADLLRQQYVAGNEDRIKLLLSGDNPNRINRDLQYLGYVSQAQARLLESLRANLAAVEANQTEAQDAKDDLDEIAQEQRDQKNLLEKEKAKRATLLTQLSSKLASQRKEAGNIQRDDQRLSGLVDKLAQLIEAQKKTEAAAREKLRQQQLAQAQAKAQAQAARERERQRLLEQQRAAQAGKPPVAASSPTGPTPAGPKVPNPDAIDDDQPPPVAAPATPAPAPLARNELTPEADSAYGKPFESLRGQLRLPVRGDVMARFGSKRGDGPSWKGLFIRTPEGSEVKAVAAGRVVFSDWLRGFGNLIIVDHGNQYMTIYGNNQALLKRPGDAVKAGDVIASAGNSGGNEQSGLYFEIRHQGRAFDPLGWVTTR</sequence>
<feature type="compositionally biased region" description="Basic and acidic residues" evidence="2">
    <location>
        <begin position="275"/>
        <end position="285"/>
    </location>
</feature>
<dbReference type="InterPro" id="IPR016047">
    <property type="entry name" value="M23ase_b-sheet_dom"/>
</dbReference>
<feature type="domain" description="M23ase beta-sheet core" evidence="4">
    <location>
        <begin position="383"/>
        <end position="476"/>
    </location>
</feature>
<dbReference type="CDD" id="cd12797">
    <property type="entry name" value="M23_peptidase"/>
    <property type="match status" value="1"/>
</dbReference>
<dbReference type="PANTHER" id="PTHR21666:SF270">
    <property type="entry name" value="MUREIN HYDROLASE ACTIVATOR ENVC"/>
    <property type="match status" value="1"/>
</dbReference>